<accession>A0ABW5S387</accession>
<proteinExistence type="predicted"/>
<name>A0ABW5S387_9BACL</name>
<evidence type="ECO:0000313" key="2">
    <source>
        <dbReference type="Proteomes" id="UP001597399"/>
    </source>
</evidence>
<dbReference type="RefSeq" id="WP_253057678.1">
    <property type="nucleotide sequence ID" value="NZ_JAMXWM010000001.1"/>
</dbReference>
<reference evidence="2" key="1">
    <citation type="journal article" date="2019" name="Int. J. Syst. Evol. Microbiol.">
        <title>The Global Catalogue of Microorganisms (GCM) 10K type strain sequencing project: providing services to taxonomists for standard genome sequencing and annotation.</title>
        <authorList>
            <consortium name="The Broad Institute Genomics Platform"/>
            <consortium name="The Broad Institute Genome Sequencing Center for Infectious Disease"/>
            <person name="Wu L."/>
            <person name="Ma J."/>
        </authorList>
    </citation>
    <scope>NUCLEOTIDE SEQUENCE [LARGE SCALE GENOMIC DNA]</scope>
    <source>
        <strain evidence="2">TISTR 2466</strain>
    </source>
</reference>
<comment type="caution">
    <text evidence="1">The sequence shown here is derived from an EMBL/GenBank/DDBJ whole genome shotgun (WGS) entry which is preliminary data.</text>
</comment>
<evidence type="ECO:0000313" key="1">
    <source>
        <dbReference type="EMBL" id="MFD2694119.1"/>
    </source>
</evidence>
<protein>
    <recommendedName>
        <fullName evidence="3">DUF3850 domain-containing protein</fullName>
    </recommendedName>
</protein>
<keyword evidence="2" id="KW-1185">Reference proteome</keyword>
<organism evidence="1 2">
    <name type="scientific">Sporolactobacillus shoreicorticis</name>
    <dbReference type="NCBI Taxonomy" id="1923877"/>
    <lineage>
        <taxon>Bacteria</taxon>
        <taxon>Bacillati</taxon>
        <taxon>Bacillota</taxon>
        <taxon>Bacilli</taxon>
        <taxon>Bacillales</taxon>
        <taxon>Sporolactobacillaceae</taxon>
        <taxon>Sporolactobacillus</taxon>
    </lineage>
</organism>
<dbReference type="Proteomes" id="UP001597399">
    <property type="component" value="Unassembled WGS sequence"/>
</dbReference>
<evidence type="ECO:0008006" key="3">
    <source>
        <dbReference type="Google" id="ProtNLM"/>
    </source>
</evidence>
<gene>
    <name evidence="1" type="ORF">ACFSUE_10845</name>
</gene>
<dbReference type="EMBL" id="JBHUMQ010000026">
    <property type="protein sequence ID" value="MFD2694119.1"/>
    <property type="molecule type" value="Genomic_DNA"/>
</dbReference>
<sequence length="90" mass="10200">MNIRNLKISPNEYRKMKTNELYEMTVEGTFHRGDLIGLLEYDSELGYTGSAKASVVCAVNRTQSKSNSQCLSVRFVDLFDPSNEFLNLAE</sequence>